<keyword evidence="3" id="KW-1185">Reference proteome</keyword>
<organism evidence="2 3">
    <name type="scientific">Dermatophagoides pteronyssinus</name>
    <name type="common">European house dust mite</name>
    <dbReference type="NCBI Taxonomy" id="6956"/>
    <lineage>
        <taxon>Eukaryota</taxon>
        <taxon>Metazoa</taxon>
        <taxon>Ecdysozoa</taxon>
        <taxon>Arthropoda</taxon>
        <taxon>Chelicerata</taxon>
        <taxon>Arachnida</taxon>
        <taxon>Acari</taxon>
        <taxon>Acariformes</taxon>
        <taxon>Sarcoptiformes</taxon>
        <taxon>Astigmata</taxon>
        <taxon>Psoroptidia</taxon>
        <taxon>Analgoidea</taxon>
        <taxon>Pyroglyphidae</taxon>
        <taxon>Dermatophagoidinae</taxon>
        <taxon>Dermatophagoides</taxon>
    </lineage>
</organism>
<reference evidence="2 3" key="2">
    <citation type="journal article" date="2022" name="Mol. Biol. Evol.">
        <title>Comparative Genomics Reveals Insights into the Divergent Evolution of Astigmatic Mites and Household Pest Adaptations.</title>
        <authorList>
            <person name="Xiong Q."/>
            <person name="Wan A.T."/>
            <person name="Liu X."/>
            <person name="Fung C.S."/>
            <person name="Xiao X."/>
            <person name="Malainual N."/>
            <person name="Hou J."/>
            <person name="Wang L."/>
            <person name="Wang M."/>
            <person name="Yang K.Y."/>
            <person name="Cui Y."/>
            <person name="Leung E.L."/>
            <person name="Nong W."/>
            <person name="Shin S.K."/>
            <person name="Au S.W."/>
            <person name="Jeong K.Y."/>
            <person name="Chew F.T."/>
            <person name="Hui J.H."/>
            <person name="Leung T.F."/>
            <person name="Tungtrongchitr A."/>
            <person name="Zhong N."/>
            <person name="Liu Z."/>
            <person name="Tsui S.K."/>
        </authorList>
    </citation>
    <scope>NUCLEOTIDE SEQUENCE [LARGE SCALE GENOMIC DNA]</scope>
    <source>
        <strain evidence="2">Derp</strain>
    </source>
</reference>
<gene>
    <name evidence="2" type="ORF">DERP_004237</name>
</gene>
<protein>
    <submittedName>
        <fullName evidence="2">Uncharacterized protein</fullName>
    </submittedName>
</protein>
<evidence type="ECO:0000256" key="1">
    <source>
        <dbReference type="SAM" id="Coils"/>
    </source>
</evidence>
<reference evidence="2 3" key="1">
    <citation type="journal article" date="2018" name="J. Allergy Clin. Immunol.">
        <title>High-quality assembly of Dermatophagoides pteronyssinus genome and transcriptome reveals a wide range of novel allergens.</title>
        <authorList>
            <person name="Liu X.Y."/>
            <person name="Yang K.Y."/>
            <person name="Wang M.Q."/>
            <person name="Kwok J.S."/>
            <person name="Zeng X."/>
            <person name="Yang Z."/>
            <person name="Xiao X.J."/>
            <person name="Lau C.P."/>
            <person name="Li Y."/>
            <person name="Huang Z.M."/>
            <person name="Ba J.G."/>
            <person name="Yim A.K."/>
            <person name="Ouyang C.Y."/>
            <person name="Ngai S.M."/>
            <person name="Chan T.F."/>
            <person name="Leung E.L."/>
            <person name="Liu L."/>
            <person name="Liu Z.G."/>
            <person name="Tsui S.K."/>
        </authorList>
    </citation>
    <scope>NUCLEOTIDE SEQUENCE [LARGE SCALE GENOMIC DNA]</scope>
    <source>
        <strain evidence="2">Derp</strain>
    </source>
</reference>
<dbReference type="Proteomes" id="UP000887458">
    <property type="component" value="Unassembled WGS sequence"/>
</dbReference>
<feature type="coiled-coil region" evidence="1">
    <location>
        <begin position="90"/>
        <end position="120"/>
    </location>
</feature>
<dbReference type="EMBL" id="NJHN03000062">
    <property type="protein sequence ID" value="KAH9418909.1"/>
    <property type="molecule type" value="Genomic_DNA"/>
</dbReference>
<proteinExistence type="predicted"/>
<name>A0ABQ8J8I9_DERPT</name>
<evidence type="ECO:0000313" key="2">
    <source>
        <dbReference type="EMBL" id="KAH9418909.1"/>
    </source>
</evidence>
<keyword evidence="1" id="KW-0175">Coiled coil</keyword>
<comment type="caution">
    <text evidence="2">The sequence shown here is derived from an EMBL/GenBank/DDBJ whole genome shotgun (WGS) entry which is preliminary data.</text>
</comment>
<accession>A0ABQ8J8I9</accession>
<evidence type="ECO:0000313" key="3">
    <source>
        <dbReference type="Proteomes" id="UP000887458"/>
    </source>
</evidence>
<sequence>MSDNNQQQQQQPSNKIFYIADDEELEEENLHNMLYYEDLFWEECEKDVDGKIDEFREYLRGYIDNYEEEKKYTIDDIKKLGQLAILSLIILFSDEKLKEFRQQKQELQEQNRKLDESQIDAAVLRFKKLYERRAIKL</sequence>